<dbReference type="PANTHER" id="PTHR21517:SF3">
    <property type="entry name" value="APICAL JUNCTION COMPONENT 1 HOMOLOG"/>
    <property type="match status" value="1"/>
</dbReference>
<evidence type="ECO:0000259" key="6">
    <source>
        <dbReference type="PROSITE" id="PS50865"/>
    </source>
</evidence>
<sequence>MDPQVPGPSSLLSMLSTDSMPTSSSSSDGEERPTPPVPSLVQANIAKTGGYLDAIIEEESDDLRSISSASFASPRTVIEGNIEKNIEQVPKGSVSPFAGVLQPVAETSLPSMVELGEPKEEDESKISEGELTVKEVKMETKIEGSEEKPVKVSEERIEHTVVHSEGPIIEEPISPPPSQDLLKGLIQLSQSDRPESETPHHVPEQHSILSQMMAESREIEENLDPSYLQELHTPRDADRDQTEEIVYHEETKPVPDMELEETQSLASVSITLDQSRDSVLDTSQPIDESLIVEQQMSGSRPMMPPPSPPLDLPPPPPPPPPHNTGPSSPAKIPSGNGPSAFSYTRPGNTGNYAVPTFGSKQASPKEASQDDEVVIPSNTTFTTTVTRKSTSLRQESPDLEVDIDGAMRRAARYGQTYGDAAMSHMRSAHEDGAYSPPMEAPPPPPPNYTVTHPPTVGGSTKSYSREDLLSEPAPSRSTIREIPVHRAPSAAASSVDYSRALMPSSGYDPRPDLGDEYYRREVISRTVITRSQETLSQPPLGRSSPIERYVSYPDPNTRETKEVEYRYNVTKNVEEEERRIREAQERRRGEEELRRRREDDLRREWDRKEKERLEILRKDWERKERELETVQHERERNEKDRIDRDRAERERIERLRRAEWDAREAERRALEEQELERRRQAERERLERIRIEEERIERERIERERKRLEEERIRREREELERVERERIERERLERERIEIERIERIKRERLERERQDRERELEEQRRLQLEREELERIELERRELERKEREALELARREAEARERERLEDEAKEARRREEERRERELLADIQRQAEERERLRRLEEMEERDRLERIRLEQERLEKERIEFEARERQRRDAELREQELIAAQRGERERRDRERQEDELRERQRQEEERRERERRERERQAAIERERQRRAEEDVEAKRLAELERLKNDRDRQRQAEIDRDRERAELERRAIELKEWERKEAERRDREREDEERQLRDLKDRERRNQEIREKERIEAIVREENRRKDDRRSREHLDHLIREKSEKERFEIEKRRLLELKEARERKRNDLTSPETLGKLVRPAYFSRENLSGPGAEYTTKVERQVIERVDRNLFIDDHTRTYPIGLGGTSLGAIGYRESPLDVTNEEERRERMYSQRVDDLNRSNSARNSRLKSKVEKARRDFITGQPESSQDSAWRSQHDEMRPRPELRGPLLQKFHSGQFSSRPEDINVPYPRVGPSPYSQEFDRLLEVAERKYANYRNRLSQPNLYSRQRHFSTSYLETDIDTGRPDFATDVRQVEETNLDDVHRRSGSVVDYHRQSRRDYLDRGEEVSHTRSKSADYLLDRLQREETLAPENELQKMAPSPRSTQRISEHELRFRKSTERLPIPDWYRENRPTVRPTDVDMTLPRATSGYDYRATQSATTTPMEPFIPRGMFDRYRDEIEDVRRSRTSLHQMEPPRQALRTAPMPAPRRTVSHEVIAVSRSDSRQSLEGHRNLPGYTVSEVPESWNLGRSRASKVVEVADTFVGPRKSYGGSSVRYGGRVTIEEVLDSIFQQTAPRETGYVADGIPQGEYTANYDGPSIYTKNYMLMDQVVQQPERAEALLQKEKLFVRCSHCHKTKELPTARMHYVSCKHCYSYYCSRNCRVRDWPKHQGRCSYARINTLCKDVIMKVRDDPQAQLYMSKIAREGYSARGRGSVNIRLASPEQARAYVTHGWAALEVVPMQYLLFYYTTAALISERKEPSLVALCRQYDPNEKFILSVSIIADIEHCPQTPPPETVDYPQESNGHSRQRHESQVHFSPDIASANAFYNNALVPTDV</sequence>
<feature type="region of interest" description="Disordered" evidence="5">
    <location>
        <begin position="115"/>
        <end position="379"/>
    </location>
</feature>
<feature type="compositionally biased region" description="Polar residues" evidence="5">
    <location>
        <begin position="336"/>
        <end position="351"/>
    </location>
</feature>
<name>A0AA36G808_9BILA</name>
<protein>
    <recommendedName>
        <fullName evidence="6">MYND-type domain-containing protein</fullName>
    </recommendedName>
</protein>
<dbReference type="PANTHER" id="PTHR21517">
    <property type="entry name" value="APICAL JUNCTION COMPONENT 1 HOMOLOG"/>
    <property type="match status" value="1"/>
</dbReference>
<evidence type="ECO:0000256" key="3">
    <source>
        <dbReference type="ARBA" id="ARBA00022833"/>
    </source>
</evidence>
<feature type="compositionally biased region" description="Polar residues" evidence="5">
    <location>
        <begin position="262"/>
        <end position="273"/>
    </location>
</feature>
<keyword evidence="8" id="KW-1185">Reference proteome</keyword>
<dbReference type="Proteomes" id="UP001177023">
    <property type="component" value="Unassembled WGS sequence"/>
</dbReference>
<organism evidence="7 8">
    <name type="scientific">Mesorhabditis spiculigera</name>
    <dbReference type="NCBI Taxonomy" id="96644"/>
    <lineage>
        <taxon>Eukaryota</taxon>
        <taxon>Metazoa</taxon>
        <taxon>Ecdysozoa</taxon>
        <taxon>Nematoda</taxon>
        <taxon>Chromadorea</taxon>
        <taxon>Rhabditida</taxon>
        <taxon>Rhabditina</taxon>
        <taxon>Rhabditomorpha</taxon>
        <taxon>Rhabditoidea</taxon>
        <taxon>Rhabditidae</taxon>
        <taxon>Mesorhabditinae</taxon>
        <taxon>Mesorhabditis</taxon>
    </lineage>
</organism>
<dbReference type="InterPro" id="IPR038825">
    <property type="entry name" value="Apical_junction"/>
</dbReference>
<feature type="compositionally biased region" description="Low complexity" evidence="5">
    <location>
        <begin position="8"/>
        <end position="27"/>
    </location>
</feature>
<dbReference type="PROSITE" id="PS50865">
    <property type="entry name" value="ZF_MYND_2"/>
    <property type="match status" value="1"/>
</dbReference>
<dbReference type="GO" id="GO:0008270">
    <property type="term" value="F:zinc ion binding"/>
    <property type="evidence" value="ECO:0007669"/>
    <property type="project" value="UniProtKB-KW"/>
</dbReference>
<feature type="compositionally biased region" description="Basic and acidic residues" evidence="5">
    <location>
        <begin position="1181"/>
        <end position="1190"/>
    </location>
</feature>
<evidence type="ECO:0000256" key="2">
    <source>
        <dbReference type="ARBA" id="ARBA00022771"/>
    </source>
</evidence>
<feature type="compositionally biased region" description="Pro residues" evidence="5">
    <location>
        <begin position="438"/>
        <end position="447"/>
    </location>
</feature>
<feature type="compositionally biased region" description="Basic and acidic residues" evidence="5">
    <location>
        <begin position="192"/>
        <end position="204"/>
    </location>
</feature>
<feature type="non-terminal residue" evidence="7">
    <location>
        <position position="1"/>
    </location>
</feature>
<feature type="region of interest" description="Disordered" evidence="5">
    <location>
        <begin position="1"/>
        <end position="40"/>
    </location>
</feature>
<feature type="compositionally biased region" description="Polar residues" evidence="5">
    <location>
        <begin position="1194"/>
        <end position="1204"/>
    </location>
</feature>
<feature type="region of interest" description="Disordered" evidence="5">
    <location>
        <begin position="787"/>
        <end position="825"/>
    </location>
</feature>
<feature type="region of interest" description="Disordered" evidence="5">
    <location>
        <begin position="1149"/>
        <end position="1219"/>
    </location>
</feature>
<evidence type="ECO:0000313" key="7">
    <source>
        <dbReference type="EMBL" id="CAJ0583263.1"/>
    </source>
</evidence>
<dbReference type="Gene3D" id="6.10.140.2220">
    <property type="match status" value="1"/>
</dbReference>
<feature type="region of interest" description="Disordered" evidence="5">
    <location>
        <begin position="1781"/>
        <end position="1806"/>
    </location>
</feature>
<dbReference type="SUPFAM" id="SSF144232">
    <property type="entry name" value="HIT/MYND zinc finger-like"/>
    <property type="match status" value="1"/>
</dbReference>
<dbReference type="GO" id="GO:0005886">
    <property type="term" value="C:plasma membrane"/>
    <property type="evidence" value="ECO:0007669"/>
    <property type="project" value="TreeGrafter"/>
</dbReference>
<dbReference type="Pfam" id="PF26649">
    <property type="entry name" value="Ajm-1"/>
    <property type="match status" value="1"/>
</dbReference>
<evidence type="ECO:0000256" key="4">
    <source>
        <dbReference type="PROSITE-ProRule" id="PRU00134"/>
    </source>
</evidence>
<dbReference type="InterPro" id="IPR058586">
    <property type="entry name" value="Ajm-1"/>
</dbReference>
<feature type="compositionally biased region" description="Pro residues" evidence="5">
    <location>
        <begin position="302"/>
        <end position="323"/>
    </location>
</feature>
<reference evidence="7" key="1">
    <citation type="submission" date="2023-06" db="EMBL/GenBank/DDBJ databases">
        <authorList>
            <person name="Delattre M."/>
        </authorList>
    </citation>
    <scope>NUCLEOTIDE SEQUENCE</scope>
    <source>
        <strain evidence="7">AF72</strain>
    </source>
</reference>
<feature type="compositionally biased region" description="Basic and acidic residues" evidence="5">
    <location>
        <begin position="1153"/>
        <end position="1169"/>
    </location>
</feature>
<dbReference type="GO" id="GO:0043296">
    <property type="term" value="C:apical junction complex"/>
    <property type="evidence" value="ECO:0007669"/>
    <property type="project" value="TreeGrafter"/>
</dbReference>
<gene>
    <name evidence="7" type="ORF">MSPICULIGERA_LOCUS21351</name>
</gene>
<evidence type="ECO:0000256" key="5">
    <source>
        <dbReference type="SAM" id="MobiDB-lite"/>
    </source>
</evidence>
<keyword evidence="3" id="KW-0862">Zinc</keyword>
<dbReference type="GO" id="GO:0045216">
    <property type="term" value="P:cell-cell junction organization"/>
    <property type="evidence" value="ECO:0007669"/>
    <property type="project" value="InterPro"/>
</dbReference>
<proteinExistence type="predicted"/>
<keyword evidence="1" id="KW-0479">Metal-binding</keyword>
<evidence type="ECO:0000256" key="1">
    <source>
        <dbReference type="ARBA" id="ARBA00022723"/>
    </source>
</evidence>
<evidence type="ECO:0000313" key="8">
    <source>
        <dbReference type="Proteomes" id="UP001177023"/>
    </source>
</evidence>
<feature type="region of interest" description="Disordered" evidence="5">
    <location>
        <begin position="892"/>
        <end position="943"/>
    </location>
</feature>
<feature type="region of interest" description="Disordered" evidence="5">
    <location>
        <begin position="529"/>
        <end position="557"/>
    </location>
</feature>
<feature type="compositionally biased region" description="Polar residues" evidence="5">
    <location>
        <begin position="280"/>
        <end position="298"/>
    </location>
</feature>
<dbReference type="EMBL" id="CATQJA010002665">
    <property type="protein sequence ID" value="CAJ0583263.1"/>
    <property type="molecule type" value="Genomic_DNA"/>
</dbReference>
<feature type="region of interest" description="Disordered" evidence="5">
    <location>
        <begin position="421"/>
        <end position="514"/>
    </location>
</feature>
<dbReference type="InterPro" id="IPR002893">
    <property type="entry name" value="Znf_MYND"/>
</dbReference>
<feature type="compositionally biased region" description="Basic and acidic residues" evidence="5">
    <location>
        <begin position="1205"/>
        <end position="1216"/>
    </location>
</feature>
<feature type="compositionally biased region" description="Basic and acidic residues" evidence="5">
    <location>
        <begin position="232"/>
        <end position="255"/>
    </location>
</feature>
<keyword evidence="2 4" id="KW-0863">Zinc-finger</keyword>
<accession>A0AA36G808</accession>
<comment type="caution">
    <text evidence="7">The sequence shown here is derived from an EMBL/GenBank/DDBJ whole genome shotgun (WGS) entry which is preliminary data.</text>
</comment>
<feature type="compositionally biased region" description="Basic and acidic residues" evidence="5">
    <location>
        <begin position="116"/>
        <end position="162"/>
    </location>
</feature>
<feature type="region of interest" description="Disordered" evidence="5">
    <location>
        <begin position="574"/>
        <end position="601"/>
    </location>
</feature>
<feature type="domain" description="MYND-type" evidence="6">
    <location>
        <begin position="1621"/>
        <end position="1664"/>
    </location>
</feature>